<proteinExistence type="predicted"/>
<protein>
    <recommendedName>
        <fullName evidence="2">THUMP domain-containing protein</fullName>
    </recommendedName>
</protein>
<keyword evidence="4" id="KW-1185">Reference proteome</keyword>
<gene>
    <name evidence="3" type="ORF">BCR44DRAFT_77267</name>
</gene>
<feature type="compositionally biased region" description="Low complexity" evidence="1">
    <location>
        <begin position="52"/>
        <end position="63"/>
    </location>
</feature>
<dbReference type="PANTHER" id="PTHR13452:SF10">
    <property type="entry name" value="THUMP DOMAIN-CONTAINING PROTEIN 1"/>
    <property type="match status" value="1"/>
</dbReference>
<feature type="region of interest" description="Disordered" evidence="1">
    <location>
        <begin position="187"/>
        <end position="233"/>
    </location>
</feature>
<dbReference type="AlphaFoldDB" id="A0A1Y2HJR3"/>
<dbReference type="Pfam" id="PF02926">
    <property type="entry name" value="THUMP"/>
    <property type="match status" value="1"/>
</dbReference>
<dbReference type="STRING" id="765915.A0A1Y2HJR3"/>
<evidence type="ECO:0000259" key="2">
    <source>
        <dbReference type="Pfam" id="PF02926"/>
    </source>
</evidence>
<feature type="compositionally biased region" description="Basic and acidic residues" evidence="1">
    <location>
        <begin position="198"/>
        <end position="210"/>
    </location>
</feature>
<feature type="compositionally biased region" description="Polar residues" evidence="1">
    <location>
        <begin position="218"/>
        <end position="229"/>
    </location>
</feature>
<dbReference type="CDD" id="cd11717">
    <property type="entry name" value="THUMP_THUMPD1_like"/>
    <property type="match status" value="1"/>
</dbReference>
<sequence>MTFLDEASSMIPANMSSQTDNGRTTAAAPALGADPIVSDSASIGPPAHAHSESSGSSATTTTANNKPSKRKKSSADPNPNPNPTKRSKSVAKHTNTNTLPIHRGKFKSRFLQKHAFLTRRADPPVGLLVSCASAAETRALGQVRKFMDDKMVELFPEVVPVWREVQKSSEVDMRFVVDDEGKPVAVGDKALADLTPTDDGKEPLRDHAGDEVPGDGQEVSSSPSATSEVGATEGKQGRQALFQMYDSGCAGLLFMRFRNSVDPKEFVLRLFDHISNSPDKAKYQSADLSFCHRFVPIHHVCSAATEHDIVCSFGPLVKDIEALGSSVAIVFESRNAPAIERKSFIPKLAAELPSTMKVDLVNPEVVVFVTVFKGVAGMTIVSGDEYRRTKRFNVQQL</sequence>
<comment type="caution">
    <text evidence="3">The sequence shown here is derived from an EMBL/GenBank/DDBJ whole genome shotgun (WGS) entry which is preliminary data.</text>
</comment>
<accession>A0A1Y2HJR3</accession>
<dbReference type="OrthoDB" id="367221at2759"/>
<dbReference type="Proteomes" id="UP000193411">
    <property type="component" value="Unassembled WGS sequence"/>
</dbReference>
<dbReference type="EMBL" id="MCFL01000025">
    <property type="protein sequence ID" value="ORZ34837.1"/>
    <property type="molecule type" value="Genomic_DNA"/>
</dbReference>
<evidence type="ECO:0000313" key="3">
    <source>
        <dbReference type="EMBL" id="ORZ34837.1"/>
    </source>
</evidence>
<feature type="domain" description="THUMP" evidence="2">
    <location>
        <begin position="322"/>
        <end position="381"/>
    </location>
</feature>
<feature type="region of interest" description="Disordered" evidence="1">
    <location>
        <begin position="1"/>
        <end position="104"/>
    </location>
</feature>
<dbReference type="GO" id="GO:0006400">
    <property type="term" value="P:tRNA modification"/>
    <property type="evidence" value="ECO:0007669"/>
    <property type="project" value="InterPro"/>
</dbReference>
<dbReference type="SUPFAM" id="SSF143437">
    <property type="entry name" value="THUMP domain-like"/>
    <property type="match status" value="1"/>
</dbReference>
<name>A0A1Y2HJR3_9FUNG</name>
<organism evidence="3 4">
    <name type="scientific">Catenaria anguillulae PL171</name>
    <dbReference type="NCBI Taxonomy" id="765915"/>
    <lineage>
        <taxon>Eukaryota</taxon>
        <taxon>Fungi</taxon>
        <taxon>Fungi incertae sedis</taxon>
        <taxon>Blastocladiomycota</taxon>
        <taxon>Blastocladiomycetes</taxon>
        <taxon>Blastocladiales</taxon>
        <taxon>Catenariaceae</taxon>
        <taxon>Catenaria</taxon>
    </lineage>
</organism>
<dbReference type="Gene3D" id="3.30.2300.10">
    <property type="entry name" value="THUMP superfamily"/>
    <property type="match status" value="1"/>
</dbReference>
<evidence type="ECO:0000256" key="1">
    <source>
        <dbReference type="SAM" id="MobiDB-lite"/>
    </source>
</evidence>
<dbReference type="InterPro" id="IPR040183">
    <property type="entry name" value="THUMPD1-like"/>
</dbReference>
<dbReference type="InterPro" id="IPR004114">
    <property type="entry name" value="THUMP_dom"/>
</dbReference>
<reference evidence="3 4" key="1">
    <citation type="submission" date="2016-07" db="EMBL/GenBank/DDBJ databases">
        <title>Pervasive Adenine N6-methylation of Active Genes in Fungi.</title>
        <authorList>
            <consortium name="DOE Joint Genome Institute"/>
            <person name="Mondo S.J."/>
            <person name="Dannebaum R.O."/>
            <person name="Kuo R.C."/>
            <person name="Labutti K."/>
            <person name="Haridas S."/>
            <person name="Kuo A."/>
            <person name="Salamov A."/>
            <person name="Ahrendt S.R."/>
            <person name="Lipzen A."/>
            <person name="Sullivan W."/>
            <person name="Andreopoulos W.B."/>
            <person name="Clum A."/>
            <person name="Lindquist E."/>
            <person name="Daum C."/>
            <person name="Ramamoorthy G.K."/>
            <person name="Gryganskyi A."/>
            <person name="Culley D."/>
            <person name="Magnuson J.K."/>
            <person name="James T.Y."/>
            <person name="O'Malley M.A."/>
            <person name="Stajich J.E."/>
            <person name="Spatafora J.W."/>
            <person name="Visel A."/>
            <person name="Grigoriev I.V."/>
        </authorList>
    </citation>
    <scope>NUCLEOTIDE SEQUENCE [LARGE SCALE GENOMIC DNA]</scope>
    <source>
        <strain evidence="3 4">PL171</strain>
    </source>
</reference>
<dbReference type="PANTHER" id="PTHR13452">
    <property type="entry name" value="THUMP DOMAIN CONTAINING PROTEIN 1-RELATED"/>
    <property type="match status" value="1"/>
</dbReference>
<dbReference type="GO" id="GO:0003723">
    <property type="term" value="F:RNA binding"/>
    <property type="evidence" value="ECO:0007669"/>
    <property type="project" value="InterPro"/>
</dbReference>
<feature type="compositionally biased region" description="Polar residues" evidence="1">
    <location>
        <begin position="14"/>
        <end position="24"/>
    </location>
</feature>
<evidence type="ECO:0000313" key="4">
    <source>
        <dbReference type="Proteomes" id="UP000193411"/>
    </source>
</evidence>